<keyword evidence="2" id="KW-0560">Oxidoreductase</keyword>
<dbReference type="OrthoDB" id="3340390at2759"/>
<dbReference type="Proteomes" id="UP000275385">
    <property type="component" value="Unassembled WGS sequence"/>
</dbReference>
<evidence type="ECO:0000256" key="1">
    <source>
        <dbReference type="ARBA" id="ARBA00005706"/>
    </source>
</evidence>
<evidence type="ECO:0000313" key="5">
    <source>
        <dbReference type="EMBL" id="RKU46336.1"/>
    </source>
</evidence>
<organism evidence="5 6">
    <name type="scientific">Coniochaeta pulveracea</name>
    <dbReference type="NCBI Taxonomy" id="177199"/>
    <lineage>
        <taxon>Eukaryota</taxon>
        <taxon>Fungi</taxon>
        <taxon>Dikarya</taxon>
        <taxon>Ascomycota</taxon>
        <taxon>Pezizomycotina</taxon>
        <taxon>Sordariomycetes</taxon>
        <taxon>Sordariomycetidae</taxon>
        <taxon>Coniochaetales</taxon>
        <taxon>Coniochaetaceae</taxon>
        <taxon>Coniochaeta</taxon>
    </lineage>
</organism>
<dbReference type="EMBL" id="QVQW01000015">
    <property type="protein sequence ID" value="RKU46336.1"/>
    <property type="molecule type" value="Genomic_DNA"/>
</dbReference>
<evidence type="ECO:0008006" key="7">
    <source>
        <dbReference type="Google" id="ProtNLM"/>
    </source>
</evidence>
<feature type="region of interest" description="Disordered" evidence="4">
    <location>
        <begin position="93"/>
        <end position="114"/>
    </location>
</feature>
<comment type="caution">
    <text evidence="5">The sequence shown here is derived from an EMBL/GenBank/DDBJ whole genome shotgun (WGS) entry which is preliminary data.</text>
</comment>
<dbReference type="AlphaFoldDB" id="A0A420YEK9"/>
<comment type="similarity">
    <text evidence="1">Belongs to the flavin-dependent halogenase family.</text>
</comment>
<dbReference type="GO" id="GO:0004497">
    <property type="term" value="F:monooxygenase activity"/>
    <property type="evidence" value="ECO:0007669"/>
    <property type="project" value="UniProtKB-KW"/>
</dbReference>
<reference evidence="5 6" key="1">
    <citation type="submission" date="2018-08" db="EMBL/GenBank/DDBJ databases">
        <title>Draft genome of the lignicolous fungus Coniochaeta pulveracea.</title>
        <authorList>
            <person name="Borstlap C.J."/>
            <person name="De Witt R.N."/>
            <person name="Botha A."/>
            <person name="Volschenk H."/>
        </authorList>
    </citation>
    <scope>NUCLEOTIDE SEQUENCE [LARGE SCALE GENOMIC DNA]</scope>
    <source>
        <strain evidence="5 6">CAB683</strain>
    </source>
</reference>
<sequence length="479" mass="52559">MLPSFRHYLKFIDLHTTFDVHGFTRKNGAAFKMNPQNREGFTDFLAVGEENYAWNVIRSEADELLFRHAETSGAKVYDGVKVSTVVFQSEEAQQNGHVDGVSGETKSNIDGKTADPGRAVSATWVKKQDGSSGVIRFDYIVDASGRTGLLSTKYLKNRHFSTALKNVAHWAYFTGGGLYGAGSRRANAPFFEALRDESGWAWFIPLHNGTHSIGVVRNQDVATQKKKEADSMQKYFETALDLAPMLKELLGPEGEQVSTIHAASDYSYHAKSYAFPYARIVGDAGCFIDPFFSSGVHLAVTGALSAATTIAASVRGDCDEATAAKWHSNKIREGYARFLLVVLSAYNQMRHQNAPVLSDLDEDNFDRAFAFFRPVIQGAADATDKLSQAELAKTVDFLTRAFAPAFHPDEEKHEKTKPAGFQQVPGLVSTEDVEVLKALRAHHGKDTTGGIANFSTDVIDGRVPRLERGNLTLVPVPLV</sequence>
<evidence type="ECO:0000256" key="2">
    <source>
        <dbReference type="ARBA" id="ARBA00023002"/>
    </source>
</evidence>
<keyword evidence="3" id="KW-0503">Monooxygenase</keyword>
<protein>
    <recommendedName>
        <fullName evidence="7">FAD-binding domain-containing protein</fullName>
    </recommendedName>
</protein>
<dbReference type="Pfam" id="PF04820">
    <property type="entry name" value="Trp_halogenase"/>
    <property type="match status" value="1"/>
</dbReference>
<dbReference type="InterPro" id="IPR050816">
    <property type="entry name" value="Flavin-dep_Halogenase_NPB"/>
</dbReference>
<evidence type="ECO:0000256" key="4">
    <source>
        <dbReference type="SAM" id="MobiDB-lite"/>
    </source>
</evidence>
<dbReference type="PANTHER" id="PTHR43747:SF5">
    <property type="entry name" value="FAD-BINDING DOMAIN-CONTAINING PROTEIN"/>
    <property type="match status" value="1"/>
</dbReference>
<dbReference type="PANTHER" id="PTHR43747">
    <property type="entry name" value="FAD-BINDING PROTEIN"/>
    <property type="match status" value="1"/>
</dbReference>
<dbReference type="InterPro" id="IPR006905">
    <property type="entry name" value="Flavin_halogenase"/>
</dbReference>
<dbReference type="SUPFAM" id="SSF51905">
    <property type="entry name" value="FAD/NAD(P)-binding domain"/>
    <property type="match status" value="1"/>
</dbReference>
<keyword evidence="6" id="KW-1185">Reference proteome</keyword>
<proteinExistence type="inferred from homology"/>
<dbReference type="InterPro" id="IPR036188">
    <property type="entry name" value="FAD/NAD-bd_sf"/>
</dbReference>
<accession>A0A420YEK9</accession>
<name>A0A420YEK9_9PEZI</name>
<evidence type="ECO:0000256" key="3">
    <source>
        <dbReference type="ARBA" id="ARBA00023033"/>
    </source>
</evidence>
<dbReference type="Gene3D" id="3.50.50.60">
    <property type="entry name" value="FAD/NAD(P)-binding domain"/>
    <property type="match status" value="1"/>
</dbReference>
<evidence type="ECO:0000313" key="6">
    <source>
        <dbReference type="Proteomes" id="UP000275385"/>
    </source>
</evidence>
<gene>
    <name evidence="5" type="ORF">DL546_008528</name>
</gene>